<proteinExistence type="predicted"/>
<reference evidence="3 4" key="1">
    <citation type="submission" date="2020-07" db="EMBL/GenBank/DDBJ databases">
        <title>Gai3-2, isolated from salt lake.</title>
        <authorList>
            <person name="Cui H."/>
            <person name="Shi X."/>
        </authorList>
    </citation>
    <scope>NUCLEOTIDE SEQUENCE [LARGE SCALE GENOMIC DNA]</scope>
    <source>
        <strain evidence="3 4">Gai3-2</strain>
        <plasmid evidence="3 4">unnamed2</plasmid>
    </source>
</reference>
<evidence type="ECO:0000313" key="4">
    <source>
        <dbReference type="Proteomes" id="UP000509750"/>
    </source>
</evidence>
<feature type="domain" description="DUF6788" evidence="2">
    <location>
        <begin position="72"/>
        <end position="107"/>
    </location>
</feature>
<name>A0A7D5GHF1_9EURY</name>
<dbReference type="Proteomes" id="UP000509750">
    <property type="component" value="Plasmid unnamed2"/>
</dbReference>
<dbReference type="OrthoDB" id="204292at2157"/>
<organism evidence="3 4">
    <name type="scientific">Halorarum halophilum</name>
    <dbReference type="NCBI Taxonomy" id="2743090"/>
    <lineage>
        <taxon>Archaea</taxon>
        <taxon>Methanobacteriati</taxon>
        <taxon>Methanobacteriota</taxon>
        <taxon>Stenosarchaea group</taxon>
        <taxon>Halobacteria</taxon>
        <taxon>Halobacteriales</taxon>
        <taxon>Haloferacaceae</taxon>
        <taxon>Halorarum</taxon>
    </lineage>
</organism>
<accession>A0A7D5GHF1</accession>
<feature type="compositionally biased region" description="Basic and acidic residues" evidence="1">
    <location>
        <begin position="40"/>
        <end position="49"/>
    </location>
</feature>
<feature type="region of interest" description="Disordered" evidence="1">
    <location>
        <begin position="40"/>
        <end position="75"/>
    </location>
</feature>
<gene>
    <name evidence="3" type="ORF">HUG10_19965</name>
</gene>
<keyword evidence="3" id="KW-0614">Plasmid</keyword>
<evidence type="ECO:0000313" key="3">
    <source>
        <dbReference type="EMBL" id="QLG29888.1"/>
    </source>
</evidence>
<dbReference type="GeneID" id="56031160"/>
<dbReference type="RefSeq" id="WP_179171462.1">
    <property type="nucleotide sequence ID" value="NZ_CP058531.1"/>
</dbReference>
<dbReference type="EMBL" id="CP058531">
    <property type="protein sequence ID" value="QLG29888.1"/>
    <property type="molecule type" value="Genomic_DNA"/>
</dbReference>
<dbReference type="AlphaFoldDB" id="A0A7D5GHF1"/>
<keyword evidence="4" id="KW-1185">Reference proteome</keyword>
<sequence>METDSAPDVPDDLPQYVVDALNRQDPRTLRVIAKHAEELASWKDAHAEDTPEEDDAVREETTEDSDRPKGVPGKASIVVKNINDNRYYYYQWRDGDKVKSKYKGPVDSGE</sequence>
<dbReference type="KEGG" id="halg:HUG10_19965"/>
<feature type="compositionally biased region" description="Basic and acidic residues" evidence="1">
    <location>
        <begin position="58"/>
        <end position="69"/>
    </location>
</feature>
<dbReference type="InterPro" id="IPR046738">
    <property type="entry name" value="DUF6788"/>
</dbReference>
<dbReference type="Pfam" id="PF20586">
    <property type="entry name" value="DUF6788"/>
    <property type="match status" value="1"/>
</dbReference>
<protein>
    <recommendedName>
        <fullName evidence="2">DUF6788 domain-containing protein</fullName>
    </recommendedName>
</protein>
<geneLocation type="plasmid" evidence="3 4">
    <name>unnamed2</name>
</geneLocation>
<evidence type="ECO:0000256" key="1">
    <source>
        <dbReference type="SAM" id="MobiDB-lite"/>
    </source>
</evidence>
<evidence type="ECO:0000259" key="2">
    <source>
        <dbReference type="Pfam" id="PF20586"/>
    </source>
</evidence>